<evidence type="ECO:0000313" key="7">
    <source>
        <dbReference type="EMBL" id="SCU98433.1"/>
    </source>
</evidence>
<comment type="subcellular location">
    <subcellularLocation>
        <location evidence="2">Cytoplasm</location>
    </subcellularLocation>
    <subcellularLocation>
        <location evidence="1">Nucleus</location>
    </subcellularLocation>
</comment>
<dbReference type="Proteomes" id="UP000190274">
    <property type="component" value="Chromosome H"/>
</dbReference>
<proteinExistence type="inferred from homology"/>
<reference evidence="7 8" key="1">
    <citation type="submission" date="2016-03" db="EMBL/GenBank/DDBJ databases">
        <authorList>
            <person name="Devillers H."/>
        </authorList>
    </citation>
    <scope>NUCLEOTIDE SEQUENCE [LARGE SCALE GENOMIC DNA]</scope>
    <source>
        <strain evidence="7">CBS 10888</strain>
    </source>
</reference>
<dbReference type="AlphaFoldDB" id="A0A1G4K412"/>
<keyword evidence="5" id="KW-0963">Cytoplasm</keyword>
<dbReference type="EMBL" id="LT598461">
    <property type="protein sequence ID" value="SCU98433.1"/>
    <property type="molecule type" value="Genomic_DNA"/>
</dbReference>
<evidence type="ECO:0000256" key="4">
    <source>
        <dbReference type="ARBA" id="ARBA00015935"/>
    </source>
</evidence>
<name>A0A1G4K412_9SACH</name>
<protein>
    <recommendedName>
        <fullName evidence="4">Protein LOT5</fullName>
    </recommendedName>
</protein>
<evidence type="ECO:0000256" key="1">
    <source>
        <dbReference type="ARBA" id="ARBA00004123"/>
    </source>
</evidence>
<gene>
    <name evidence="7" type="ORF">LADA_0H12992G</name>
</gene>
<accession>A0A1G4K412</accession>
<dbReference type="STRING" id="1266660.A0A1G4K412"/>
<organism evidence="7 8">
    <name type="scientific">Lachancea dasiensis</name>
    <dbReference type="NCBI Taxonomy" id="1072105"/>
    <lineage>
        <taxon>Eukaryota</taxon>
        <taxon>Fungi</taxon>
        <taxon>Dikarya</taxon>
        <taxon>Ascomycota</taxon>
        <taxon>Saccharomycotina</taxon>
        <taxon>Saccharomycetes</taxon>
        <taxon>Saccharomycetales</taxon>
        <taxon>Saccharomycetaceae</taxon>
        <taxon>Lachancea</taxon>
    </lineage>
</organism>
<keyword evidence="8" id="KW-1185">Reference proteome</keyword>
<evidence type="ECO:0000256" key="6">
    <source>
        <dbReference type="ARBA" id="ARBA00023242"/>
    </source>
</evidence>
<evidence type="ECO:0000256" key="3">
    <source>
        <dbReference type="ARBA" id="ARBA00006172"/>
    </source>
</evidence>
<dbReference type="GO" id="GO:0005634">
    <property type="term" value="C:nucleus"/>
    <property type="evidence" value="ECO:0007669"/>
    <property type="project" value="UniProtKB-SubCell"/>
</dbReference>
<dbReference type="GO" id="GO:0005737">
    <property type="term" value="C:cytoplasm"/>
    <property type="evidence" value="ECO:0007669"/>
    <property type="project" value="UniProtKB-SubCell"/>
</dbReference>
<evidence type="ECO:0000256" key="2">
    <source>
        <dbReference type="ARBA" id="ARBA00004496"/>
    </source>
</evidence>
<keyword evidence="6" id="KW-0539">Nucleus</keyword>
<comment type="similarity">
    <text evidence="3">Belongs to the LOT5 family.</text>
</comment>
<evidence type="ECO:0000256" key="5">
    <source>
        <dbReference type="ARBA" id="ARBA00022490"/>
    </source>
</evidence>
<dbReference type="OrthoDB" id="19714at2759"/>
<dbReference type="Pfam" id="PF03517">
    <property type="entry name" value="Voldacs"/>
    <property type="match status" value="1"/>
</dbReference>
<evidence type="ECO:0000313" key="8">
    <source>
        <dbReference type="Proteomes" id="UP000190274"/>
    </source>
</evidence>
<sequence>MVGQTVMCRVSHDLFSKILAAYIIKVDIGQFKEILDAVRNMFKDGDDNLICQLETTKPTVENVTPFSEYEQTHPRLKCFSRDQQNELPILYGGGREFLIGAISWPGENLNLDCVEVADFFVLNTYMVIWINAHDTGLQIPYQKVVYHGVRIIDKAKGGVEKGHQLEIVLTLQRDATLDQIFPPTGATDATATMPTVDLVLRPRYADSDRVYNNQLETLFTFSDFGLNRGDSLVRNCNEAIARCMDFYYVEDDDSEEDGDVGNECMGGAGFTGLGEFLQEQTPVYRNAGAADDLADGLGSWQDVGNGAEIDAGMSMEFFGGDQVAGRKKVLDHWDRDLHKRFKS</sequence>
<dbReference type="InterPro" id="IPR039924">
    <property type="entry name" value="ICln/Lot5/Saf5"/>
</dbReference>